<feature type="compositionally biased region" description="Basic and acidic residues" evidence="1">
    <location>
        <begin position="352"/>
        <end position="392"/>
    </location>
</feature>
<keyword evidence="2" id="KW-0472">Membrane</keyword>
<dbReference type="EMBL" id="JPWV03000306">
    <property type="protein sequence ID" value="KAG2518221.1"/>
    <property type="molecule type" value="Genomic_DNA"/>
</dbReference>
<dbReference type="Proteomes" id="UP000785171">
    <property type="component" value="Unassembled WGS sequence"/>
</dbReference>
<feature type="compositionally biased region" description="Basic and acidic residues" evidence="1">
    <location>
        <begin position="445"/>
        <end position="455"/>
    </location>
</feature>
<keyword evidence="6" id="KW-1185">Reference proteome</keyword>
<evidence type="ECO:0000313" key="3">
    <source>
        <dbReference type="EMBL" id="KAG2518221.1"/>
    </source>
</evidence>
<feature type="region of interest" description="Disordered" evidence="1">
    <location>
        <begin position="312"/>
        <end position="455"/>
    </location>
</feature>
<organism evidence="4 7">
    <name type="scientific">Phytophthora kernoviae</name>
    <dbReference type="NCBI Taxonomy" id="325452"/>
    <lineage>
        <taxon>Eukaryota</taxon>
        <taxon>Sar</taxon>
        <taxon>Stramenopiles</taxon>
        <taxon>Oomycota</taxon>
        <taxon>Peronosporomycetes</taxon>
        <taxon>Peronosporales</taxon>
        <taxon>Peronosporaceae</taxon>
        <taxon>Phytophthora</taxon>
    </lineage>
</organism>
<keyword evidence="2" id="KW-0812">Transmembrane</keyword>
<proteinExistence type="predicted"/>
<gene>
    <name evidence="4" type="ORF">BBI17_007357</name>
    <name evidence="5" type="ORF">BBO99_00007571</name>
    <name evidence="3" type="ORF">JM16_007207</name>
</gene>
<evidence type="ECO:0000313" key="5">
    <source>
        <dbReference type="EMBL" id="RLN76418.1"/>
    </source>
</evidence>
<dbReference type="EMBL" id="MBDN02000320">
    <property type="protein sequence ID" value="RLN76418.1"/>
    <property type="molecule type" value="Genomic_DNA"/>
</dbReference>
<feature type="transmembrane region" description="Helical" evidence="2">
    <location>
        <begin position="248"/>
        <end position="268"/>
    </location>
</feature>
<sequence length="455" mass="51070">MVDTDAVALGTMGVNSIADLTGLSFDKTLVLRQIMPICDYIALAKLVVEQCTVQATQYEGQEYANVNVIQGVNGAANAAAAQTTVAQDESNWDGCTHIGSKVTDAKTGRLRWADVLGVDQVQVLRDVFVDAQESGLTAPDYYDNDVWYRDARRPLAQFTVVPTSGSSETDFRFESDKTSCVFEYYLLNTVQQLVVRNWTLTLGELDIGSWLDSGTFMLRIRARDPAGNVDEKFEDGRNEYTWEYVRPLPWGLIIGLSCVALVLLAGFLMEWRKRRKRAAMERYAMKRMRRKLKKKNGAVAIAKEGDANWRETYDNAKDGKKGKKKSTKRKPTISKDKAKNKDKKETAKRKEKSASKSKTKDNSKVKDKTKTKSKKDDGKKTTKKTLTKDEKKKKTRASDTTGKTKAKTKDVSTKTKMKGSTKTTEKRASTASKKDKSDKKKPHDKSKSSEKKKTK</sequence>
<evidence type="ECO:0000313" key="7">
    <source>
        <dbReference type="Proteomes" id="UP000285883"/>
    </source>
</evidence>
<feature type="compositionally biased region" description="Basic and acidic residues" evidence="1">
    <location>
        <begin position="333"/>
        <end position="345"/>
    </location>
</feature>
<accession>A0A3R7JRY4</accession>
<dbReference type="AlphaFoldDB" id="A0A3R7JRY4"/>
<reference evidence="3" key="1">
    <citation type="journal article" date="2015" name="Genom Data">
        <title>Genome sequences of six Phytophthora species associated with forests in New Zealand.</title>
        <authorList>
            <person name="Studholme D.J."/>
            <person name="McDougal R.L."/>
            <person name="Sambles C."/>
            <person name="Hansen E."/>
            <person name="Hardy G."/>
            <person name="Grant M."/>
            <person name="Ganley R.J."/>
            <person name="Williams N.M."/>
        </authorList>
    </citation>
    <scope>NUCLEOTIDE SEQUENCE</scope>
    <source>
        <strain evidence="3">NZFS 2646</strain>
    </source>
</reference>
<reference evidence="6 7" key="2">
    <citation type="submission" date="2018-07" db="EMBL/GenBank/DDBJ databases">
        <title>Genome sequencing of oomycete isolates from Chile give support for New Zealand origin for Phytophthora kernoviae and make available the first Nothophytophthora sp. genome.</title>
        <authorList>
            <person name="Studholme D.J."/>
            <person name="Sanfuentes E."/>
            <person name="Panda P."/>
            <person name="Hill R."/>
            <person name="Sambles C."/>
            <person name="Grant M."/>
            <person name="Williams N.M."/>
            <person name="Mcdougal R.L."/>
        </authorList>
    </citation>
    <scope>NUCLEOTIDE SEQUENCE [LARGE SCALE GENOMIC DNA]</scope>
    <source>
        <strain evidence="4">Chile2</strain>
        <strain evidence="5">Chile4</strain>
    </source>
</reference>
<evidence type="ECO:0000256" key="1">
    <source>
        <dbReference type="SAM" id="MobiDB-lite"/>
    </source>
</evidence>
<feature type="compositionally biased region" description="Basic residues" evidence="1">
    <location>
        <begin position="320"/>
        <end position="332"/>
    </location>
</feature>
<dbReference type="EMBL" id="MAYM02002015">
    <property type="protein sequence ID" value="RLN06153.1"/>
    <property type="molecule type" value="Genomic_DNA"/>
</dbReference>
<reference evidence="3" key="3">
    <citation type="submission" date="2020-06" db="EMBL/GenBank/DDBJ databases">
        <authorList>
            <person name="Studholme D.J."/>
        </authorList>
    </citation>
    <scope>NUCLEOTIDE SEQUENCE</scope>
    <source>
        <strain evidence="3">NZFS 2646</strain>
    </source>
</reference>
<evidence type="ECO:0000313" key="6">
    <source>
        <dbReference type="Proteomes" id="UP000285624"/>
    </source>
</evidence>
<name>A0A3R7JRY4_9STRA</name>
<evidence type="ECO:0000256" key="2">
    <source>
        <dbReference type="SAM" id="Phobius"/>
    </source>
</evidence>
<feature type="compositionally biased region" description="Basic and acidic residues" evidence="1">
    <location>
        <begin position="423"/>
        <end position="438"/>
    </location>
</feature>
<comment type="caution">
    <text evidence="4">The sequence shown here is derived from an EMBL/GenBank/DDBJ whole genome shotgun (WGS) entry which is preliminary data.</text>
</comment>
<dbReference type="Proteomes" id="UP000285883">
    <property type="component" value="Unassembled WGS sequence"/>
</dbReference>
<keyword evidence="2" id="KW-1133">Transmembrane helix</keyword>
<protein>
    <submittedName>
        <fullName evidence="4">Uncharacterized protein</fullName>
    </submittedName>
</protein>
<dbReference type="Proteomes" id="UP000285624">
    <property type="component" value="Unassembled WGS sequence"/>
</dbReference>
<evidence type="ECO:0000313" key="4">
    <source>
        <dbReference type="EMBL" id="RLN06153.1"/>
    </source>
</evidence>